<evidence type="ECO:0000256" key="8">
    <source>
        <dbReference type="ARBA" id="ARBA00047364"/>
    </source>
</evidence>
<dbReference type="Gene3D" id="2.170.220.10">
    <property type="match status" value="1"/>
</dbReference>
<keyword evidence="5 10" id="KW-0067">ATP-binding</keyword>
<keyword evidence="6 10" id="KW-0648">Protein biosynthesis</keyword>
<dbReference type="GO" id="GO:0005739">
    <property type="term" value="C:mitochondrion"/>
    <property type="evidence" value="ECO:0007669"/>
    <property type="project" value="UniProtKB-ARBA"/>
</dbReference>
<evidence type="ECO:0000256" key="6">
    <source>
        <dbReference type="ARBA" id="ARBA00022917"/>
    </source>
</evidence>
<dbReference type="PANTHER" id="PTHR43326:SF1">
    <property type="entry name" value="METHIONINE--TRNA LIGASE, MITOCHONDRIAL"/>
    <property type="match status" value="1"/>
</dbReference>
<dbReference type="InterPro" id="IPR033911">
    <property type="entry name" value="MetRS_core"/>
</dbReference>
<dbReference type="GO" id="GO:0005524">
    <property type="term" value="F:ATP binding"/>
    <property type="evidence" value="ECO:0007669"/>
    <property type="project" value="UniProtKB-KW"/>
</dbReference>
<evidence type="ECO:0000256" key="9">
    <source>
        <dbReference type="ARBA" id="ARBA00068817"/>
    </source>
</evidence>
<keyword evidence="13" id="KW-1185">Reference proteome</keyword>
<dbReference type="InterPro" id="IPR014758">
    <property type="entry name" value="Met-tRNA_synth"/>
</dbReference>
<protein>
    <recommendedName>
        <fullName evidence="9">Probable methionine--tRNA ligase, mitochondrial</fullName>
        <ecNumber evidence="2">6.1.1.10</ecNumber>
    </recommendedName>
</protein>
<dbReference type="Gene3D" id="1.10.730.10">
    <property type="entry name" value="Isoleucyl-tRNA Synthetase, Domain 1"/>
    <property type="match status" value="1"/>
</dbReference>
<dbReference type="EC" id="6.1.1.10" evidence="2"/>
<comment type="caution">
    <text evidence="12">The sequence shown here is derived from an EMBL/GenBank/DDBJ whole genome shotgun (WGS) entry which is preliminary data.</text>
</comment>
<dbReference type="AlphaFoldDB" id="A0A8H7UI81"/>
<evidence type="ECO:0000313" key="12">
    <source>
        <dbReference type="EMBL" id="KAG2180024.1"/>
    </source>
</evidence>
<evidence type="ECO:0000256" key="1">
    <source>
        <dbReference type="ARBA" id="ARBA00005594"/>
    </source>
</evidence>
<accession>A0A8H7UI81</accession>
<organism evidence="12 13">
    <name type="scientific">Mortierella isabellina</name>
    <name type="common">Filamentous fungus</name>
    <name type="synonym">Umbelopsis isabellina</name>
    <dbReference type="NCBI Taxonomy" id="91625"/>
    <lineage>
        <taxon>Eukaryota</taxon>
        <taxon>Fungi</taxon>
        <taxon>Fungi incertae sedis</taxon>
        <taxon>Mucoromycota</taxon>
        <taxon>Mucoromycotina</taxon>
        <taxon>Umbelopsidomycetes</taxon>
        <taxon>Umbelopsidales</taxon>
        <taxon>Umbelopsidaceae</taxon>
        <taxon>Umbelopsis</taxon>
    </lineage>
</organism>
<evidence type="ECO:0000256" key="4">
    <source>
        <dbReference type="ARBA" id="ARBA00022741"/>
    </source>
</evidence>
<dbReference type="InterPro" id="IPR014729">
    <property type="entry name" value="Rossmann-like_a/b/a_fold"/>
</dbReference>
<dbReference type="NCBIfam" id="TIGR00398">
    <property type="entry name" value="metG"/>
    <property type="match status" value="1"/>
</dbReference>
<comment type="similarity">
    <text evidence="1 10">Belongs to the class-I aminoacyl-tRNA synthetase family.</text>
</comment>
<evidence type="ECO:0000313" key="13">
    <source>
        <dbReference type="Proteomes" id="UP000654370"/>
    </source>
</evidence>
<dbReference type="EMBL" id="JAEPQZ010000006">
    <property type="protein sequence ID" value="KAG2180024.1"/>
    <property type="molecule type" value="Genomic_DNA"/>
</dbReference>
<keyword evidence="3 10" id="KW-0436">Ligase</keyword>
<dbReference type="InterPro" id="IPR015413">
    <property type="entry name" value="Methionyl/Leucyl_tRNA_Synth"/>
</dbReference>
<evidence type="ECO:0000256" key="3">
    <source>
        <dbReference type="ARBA" id="ARBA00022598"/>
    </source>
</evidence>
<comment type="catalytic activity">
    <reaction evidence="8">
        <text>tRNA(Met) + L-methionine + ATP = L-methionyl-tRNA(Met) + AMP + diphosphate</text>
        <dbReference type="Rhea" id="RHEA:13481"/>
        <dbReference type="Rhea" id="RHEA-COMP:9667"/>
        <dbReference type="Rhea" id="RHEA-COMP:9698"/>
        <dbReference type="ChEBI" id="CHEBI:30616"/>
        <dbReference type="ChEBI" id="CHEBI:33019"/>
        <dbReference type="ChEBI" id="CHEBI:57844"/>
        <dbReference type="ChEBI" id="CHEBI:78442"/>
        <dbReference type="ChEBI" id="CHEBI:78530"/>
        <dbReference type="ChEBI" id="CHEBI:456215"/>
        <dbReference type="EC" id="6.1.1.10"/>
    </reaction>
</comment>
<dbReference type="GO" id="GO:0006431">
    <property type="term" value="P:methionyl-tRNA aminoacylation"/>
    <property type="evidence" value="ECO:0007669"/>
    <property type="project" value="InterPro"/>
</dbReference>
<dbReference type="PANTHER" id="PTHR43326">
    <property type="entry name" value="METHIONYL-TRNA SYNTHETASE"/>
    <property type="match status" value="1"/>
</dbReference>
<dbReference type="SUPFAM" id="SSF52374">
    <property type="entry name" value="Nucleotidylyl transferase"/>
    <property type="match status" value="1"/>
</dbReference>
<evidence type="ECO:0000256" key="2">
    <source>
        <dbReference type="ARBA" id="ARBA00012838"/>
    </source>
</evidence>
<dbReference type="InterPro" id="IPR009080">
    <property type="entry name" value="tRNAsynth_Ia_anticodon-bd"/>
</dbReference>
<dbReference type="SUPFAM" id="SSF47323">
    <property type="entry name" value="Anticodon-binding domain of a subclass of class I aminoacyl-tRNA synthetases"/>
    <property type="match status" value="1"/>
</dbReference>
<dbReference type="FunFam" id="2.170.220.10:FF:000001">
    <property type="entry name" value="methionine--tRNA ligase, mitochondrial"/>
    <property type="match status" value="1"/>
</dbReference>
<dbReference type="CDD" id="cd07957">
    <property type="entry name" value="Anticodon_Ia_Met"/>
    <property type="match status" value="1"/>
</dbReference>
<reference evidence="12" key="1">
    <citation type="submission" date="2020-12" db="EMBL/GenBank/DDBJ databases">
        <title>Metabolic potential, ecology and presence of endohyphal bacteria is reflected in genomic diversity of Mucoromycotina.</title>
        <authorList>
            <person name="Muszewska A."/>
            <person name="Okrasinska A."/>
            <person name="Steczkiewicz K."/>
            <person name="Drgas O."/>
            <person name="Orlowska M."/>
            <person name="Perlinska-Lenart U."/>
            <person name="Aleksandrzak-Piekarczyk T."/>
            <person name="Szatraj K."/>
            <person name="Zielenkiewicz U."/>
            <person name="Pilsyk S."/>
            <person name="Malc E."/>
            <person name="Mieczkowski P."/>
            <person name="Kruszewska J.S."/>
            <person name="Biernat P."/>
            <person name="Pawlowska J."/>
        </authorList>
    </citation>
    <scope>NUCLEOTIDE SEQUENCE</scope>
    <source>
        <strain evidence="12">WA0000067209</strain>
    </source>
</reference>
<dbReference type="GO" id="GO:0004825">
    <property type="term" value="F:methionine-tRNA ligase activity"/>
    <property type="evidence" value="ECO:0007669"/>
    <property type="project" value="UniProtKB-EC"/>
</dbReference>
<dbReference type="Gene3D" id="3.40.50.620">
    <property type="entry name" value="HUPs"/>
    <property type="match status" value="1"/>
</dbReference>
<evidence type="ECO:0000256" key="10">
    <source>
        <dbReference type="RuleBase" id="RU363039"/>
    </source>
</evidence>
<dbReference type="Proteomes" id="UP000654370">
    <property type="component" value="Unassembled WGS sequence"/>
</dbReference>
<dbReference type="OrthoDB" id="24670at2759"/>
<dbReference type="PRINTS" id="PR01041">
    <property type="entry name" value="TRNASYNTHMET"/>
</dbReference>
<sequence length="526" mass="59287">MQAPAPHIGHLYSAVIADSIKRYHELKGEASLLLTGTDEHGLKIQQAAQANKMEPLAFCDQISQRFKDLAAKANIEYTTFMRTTEARHSIALLSSVNTNCSFVIIYQKILEQKGLIYKGKHEGWYSVSDEAFYTSGQVQEAIDEKTGKSIMVSTETGQPVEWTTEENYKFKLSACQDKLNDWLTQNPDAVVPQNRMREVQSWINMGLADLSISRPRSRLTWGIPVPNDPDHTIYVWLDALVNYITATGYPWKDNATMEAGGWPADIHLVGKDIIRFHAIYWPAFLMAAELPLPKQIVAHAHWTMSKQKMSKSRGNVVDPIAAMDRFGVDTVRYYLLRDGGLSDDGDYSDEGVMVRYKKDLAGQLGNLIARSTAPALLPSGIVPQNDHELALEEDKVLRDSLLRLPDLFCDRFEKHEYGKALQAIFDVLSEANRHFTDNQPWNLVKDPARSQRLQQVLLYSMESCRIAGILLQCVMPEKADSILNRLGVHANERKLSNTTFGSGWPTTNEQREIGTSFSPVIFPKLK</sequence>
<gene>
    <name evidence="12" type="ORF">INT43_003811</name>
</gene>
<evidence type="ECO:0000256" key="7">
    <source>
        <dbReference type="ARBA" id="ARBA00023146"/>
    </source>
</evidence>
<dbReference type="InterPro" id="IPR023457">
    <property type="entry name" value="Met-tRNA_synth_2"/>
</dbReference>
<dbReference type="CDD" id="cd00814">
    <property type="entry name" value="MetRS_core"/>
    <property type="match status" value="1"/>
</dbReference>
<evidence type="ECO:0000259" key="11">
    <source>
        <dbReference type="Pfam" id="PF09334"/>
    </source>
</evidence>
<name>A0A8H7UI81_MORIS</name>
<keyword evidence="4 10" id="KW-0547">Nucleotide-binding</keyword>
<proteinExistence type="inferred from homology"/>
<dbReference type="InterPro" id="IPR041872">
    <property type="entry name" value="Anticodon_Met"/>
</dbReference>
<keyword evidence="7 10" id="KW-0030">Aminoacyl-tRNA synthetase</keyword>
<evidence type="ECO:0000256" key="5">
    <source>
        <dbReference type="ARBA" id="ARBA00022840"/>
    </source>
</evidence>
<dbReference type="Pfam" id="PF09334">
    <property type="entry name" value="tRNA-synt_1g"/>
    <property type="match status" value="1"/>
</dbReference>
<feature type="domain" description="Methionyl/Leucyl tRNA synthetase" evidence="11">
    <location>
        <begin position="5"/>
        <end position="371"/>
    </location>
</feature>